<keyword evidence="4 6" id="KW-0238">DNA-binding</keyword>
<keyword evidence="5 6" id="KW-0804">Transcription</keyword>
<feature type="region of interest" description="Sigma-70 factor domain-2" evidence="6">
    <location>
        <begin position="20"/>
        <end position="92"/>
    </location>
</feature>
<evidence type="ECO:0000256" key="1">
    <source>
        <dbReference type="ARBA" id="ARBA00022490"/>
    </source>
</evidence>
<dbReference type="NCBIfam" id="TIGR02479">
    <property type="entry name" value="FliA_WhiG"/>
    <property type="match status" value="1"/>
</dbReference>
<evidence type="ECO:0000256" key="5">
    <source>
        <dbReference type="ARBA" id="ARBA00023163"/>
    </source>
</evidence>
<dbReference type="PRINTS" id="PR00046">
    <property type="entry name" value="SIGMA70FCT"/>
</dbReference>
<dbReference type="InterPro" id="IPR013325">
    <property type="entry name" value="RNA_pol_sigma_r2"/>
</dbReference>
<dbReference type="InterPro" id="IPR007624">
    <property type="entry name" value="RNA_pol_sigma70_r3"/>
</dbReference>
<feature type="region of interest" description="Sigma-70 factor domain-4" evidence="6">
    <location>
        <begin position="191"/>
        <end position="239"/>
    </location>
</feature>
<dbReference type="InterPro" id="IPR007630">
    <property type="entry name" value="RNA_pol_sigma70_r4"/>
</dbReference>
<evidence type="ECO:0000313" key="10">
    <source>
        <dbReference type="Proteomes" id="UP000600877"/>
    </source>
</evidence>
<accession>A0ABQ2YSM8</accession>
<feature type="domain" description="RNA polymerase sigma-70" evidence="8">
    <location>
        <begin position="212"/>
        <end position="238"/>
    </location>
</feature>
<keyword evidence="3 6" id="KW-0731">Sigma factor</keyword>
<evidence type="ECO:0000256" key="2">
    <source>
        <dbReference type="ARBA" id="ARBA00023015"/>
    </source>
</evidence>
<evidence type="ECO:0000256" key="4">
    <source>
        <dbReference type="ARBA" id="ARBA00023125"/>
    </source>
</evidence>
<comment type="function">
    <text evidence="6">Sigma factors are initiation factors that promote the attachment of RNA polymerase to specific initiation sites and are then released. This sigma factor controls the expression of flagella-related genes.</text>
</comment>
<dbReference type="InterPro" id="IPR000943">
    <property type="entry name" value="RNA_pol_sigma70"/>
</dbReference>
<dbReference type="Pfam" id="PF04545">
    <property type="entry name" value="Sigma70_r4"/>
    <property type="match status" value="1"/>
</dbReference>
<dbReference type="InterPro" id="IPR014284">
    <property type="entry name" value="RNA_pol_sigma-70_dom"/>
</dbReference>
<dbReference type="Gene3D" id="1.20.140.160">
    <property type="match status" value="1"/>
</dbReference>
<feature type="short sequence motif" description="Interaction with polymerase core subunit RpoC" evidence="6">
    <location>
        <begin position="47"/>
        <end position="50"/>
    </location>
</feature>
<keyword evidence="10" id="KW-1185">Reference proteome</keyword>
<dbReference type="EMBL" id="BMYW01000007">
    <property type="protein sequence ID" value="GGX94047.1"/>
    <property type="molecule type" value="Genomic_DNA"/>
</dbReference>
<keyword evidence="2 6" id="KW-0805">Transcription regulation</keyword>
<dbReference type="InterPro" id="IPR012845">
    <property type="entry name" value="RNA_pol_sigma_FliA_WhiG"/>
</dbReference>
<dbReference type="HAMAP" id="MF_00962">
    <property type="entry name" value="Sigma70_FliA"/>
    <property type="match status" value="1"/>
</dbReference>
<name>A0ABQ2YSM8_9NEIS</name>
<dbReference type="Gene3D" id="1.10.1740.10">
    <property type="match status" value="1"/>
</dbReference>
<feature type="DNA-binding region" description="H-T-H motif" evidence="6">
    <location>
        <begin position="213"/>
        <end position="232"/>
    </location>
</feature>
<dbReference type="SUPFAM" id="SSF88659">
    <property type="entry name" value="Sigma3 and sigma4 domains of RNA polymerase sigma factors"/>
    <property type="match status" value="2"/>
</dbReference>
<dbReference type="RefSeq" id="WP_189374334.1">
    <property type="nucleotide sequence ID" value="NZ_BMYW01000007.1"/>
</dbReference>
<evidence type="ECO:0000259" key="7">
    <source>
        <dbReference type="PROSITE" id="PS00715"/>
    </source>
</evidence>
<dbReference type="PANTHER" id="PTHR30385">
    <property type="entry name" value="SIGMA FACTOR F FLAGELLAR"/>
    <property type="match status" value="1"/>
</dbReference>
<dbReference type="Pfam" id="PF04542">
    <property type="entry name" value="Sigma70_r2"/>
    <property type="match status" value="1"/>
</dbReference>
<evidence type="ECO:0000259" key="8">
    <source>
        <dbReference type="PROSITE" id="PS00716"/>
    </source>
</evidence>
<comment type="subcellular location">
    <subcellularLocation>
        <location evidence="6">Cytoplasm</location>
    </subcellularLocation>
</comment>
<dbReference type="PIRSF" id="PIRSF000770">
    <property type="entry name" value="RNA_pol_sigma-SigE/K"/>
    <property type="match status" value="1"/>
</dbReference>
<comment type="caution">
    <text evidence="9">The sequence shown here is derived from an EMBL/GenBank/DDBJ whole genome shotgun (WGS) entry which is preliminary data.</text>
</comment>
<dbReference type="PROSITE" id="PS00715">
    <property type="entry name" value="SIGMA70_1"/>
    <property type="match status" value="1"/>
</dbReference>
<feature type="domain" description="RNA polymerase sigma-70" evidence="7">
    <location>
        <begin position="47"/>
        <end position="60"/>
    </location>
</feature>
<protein>
    <recommendedName>
        <fullName evidence="6">RNA polymerase sigma factor FliA</fullName>
    </recommendedName>
    <alternativeName>
        <fullName evidence="6">RNA polymerase sigma factor for flagellar operon</fullName>
    </alternativeName>
    <alternativeName>
        <fullName evidence="6">Sigma F</fullName>
    </alternativeName>
    <alternativeName>
        <fullName evidence="6">Sigma-28</fullName>
    </alternativeName>
</protein>
<dbReference type="InterPro" id="IPR013324">
    <property type="entry name" value="RNA_pol_sigma_r3/r4-like"/>
</dbReference>
<evidence type="ECO:0000256" key="6">
    <source>
        <dbReference type="HAMAP-Rule" id="MF_00962"/>
    </source>
</evidence>
<dbReference type="NCBIfam" id="NF005413">
    <property type="entry name" value="PRK06986.1"/>
    <property type="match status" value="1"/>
</dbReference>
<dbReference type="Pfam" id="PF04539">
    <property type="entry name" value="Sigma70_r3"/>
    <property type="match status" value="1"/>
</dbReference>
<gene>
    <name evidence="6 9" type="primary">fliA</name>
    <name evidence="9" type="ORF">GCM10011290_22280</name>
</gene>
<comment type="similarity">
    <text evidence="6">Belongs to the sigma-70 factor family. FliA subfamily.</text>
</comment>
<reference evidence="10" key="1">
    <citation type="journal article" date="2019" name="Int. J. Syst. Evol. Microbiol.">
        <title>The Global Catalogue of Microorganisms (GCM) 10K type strain sequencing project: providing services to taxonomists for standard genome sequencing and annotation.</title>
        <authorList>
            <consortium name="The Broad Institute Genomics Platform"/>
            <consortium name="The Broad Institute Genome Sequencing Center for Infectious Disease"/>
            <person name="Wu L."/>
            <person name="Ma J."/>
        </authorList>
    </citation>
    <scope>NUCLEOTIDE SEQUENCE [LARGE SCALE GENOMIC DNA]</scope>
    <source>
        <strain evidence="10">KCTC 32041</strain>
    </source>
</reference>
<dbReference type="CDD" id="cd06171">
    <property type="entry name" value="Sigma70_r4"/>
    <property type="match status" value="1"/>
</dbReference>
<dbReference type="InterPro" id="IPR007627">
    <property type="entry name" value="RNA_pol_sigma70_r2"/>
</dbReference>
<sequence>MAVANKWQAYQQHSQRDTIDINQHAPLVKKLASLMMARLPASVDINDLIQVGTIGLIEAARQFDSAQGVQFETFASQRIRGAMLDELRREDWLPRQARRNVRQIESTIHQLEQQLGRSPAEGEIADSLSMPLAEYQAMLAECKGLTLVHFEDFHDDEGNGSRQIDNIADADAATPLDSLADEHFRGALIDAIKQLPERDQLVMSLYYEQDLNLKEIGAVLGVSESRVSQLHSQAIARLRTRLRDWT</sequence>
<keyword evidence="1 6" id="KW-0963">Cytoplasm</keyword>
<dbReference type="SUPFAM" id="SSF88946">
    <property type="entry name" value="Sigma2 domain of RNA polymerase sigma factors"/>
    <property type="match status" value="1"/>
</dbReference>
<dbReference type="PROSITE" id="PS00716">
    <property type="entry name" value="SIGMA70_2"/>
    <property type="match status" value="1"/>
</dbReference>
<organism evidence="9 10">
    <name type="scientific">Vogesella alkaliphila</name>
    <dbReference type="NCBI Taxonomy" id="1193621"/>
    <lineage>
        <taxon>Bacteria</taxon>
        <taxon>Pseudomonadati</taxon>
        <taxon>Pseudomonadota</taxon>
        <taxon>Betaproteobacteria</taxon>
        <taxon>Neisseriales</taxon>
        <taxon>Chromobacteriaceae</taxon>
        <taxon>Vogesella</taxon>
    </lineage>
</organism>
<evidence type="ECO:0000313" key="9">
    <source>
        <dbReference type="EMBL" id="GGX94047.1"/>
    </source>
</evidence>
<dbReference type="PANTHER" id="PTHR30385:SF7">
    <property type="entry name" value="RNA POLYMERASE SIGMA FACTOR FLIA"/>
    <property type="match status" value="1"/>
</dbReference>
<dbReference type="Proteomes" id="UP000600877">
    <property type="component" value="Unassembled WGS sequence"/>
</dbReference>
<proteinExistence type="inferred from homology"/>
<dbReference type="InterPro" id="IPR028617">
    <property type="entry name" value="Sigma70_FliA"/>
</dbReference>
<comment type="caution">
    <text evidence="6">Lacks conserved residue(s) required for the propagation of feature annotation.</text>
</comment>
<evidence type="ECO:0000256" key="3">
    <source>
        <dbReference type="ARBA" id="ARBA00023082"/>
    </source>
</evidence>
<dbReference type="NCBIfam" id="TIGR02937">
    <property type="entry name" value="sigma70-ECF"/>
    <property type="match status" value="1"/>
</dbReference>